<accession>A0A1X0LYZ4</accession>
<dbReference type="Pfam" id="PF01370">
    <property type="entry name" value="Epimerase"/>
    <property type="match status" value="1"/>
</dbReference>
<gene>
    <name evidence="3" type="ORF">CHR55_05745</name>
    <name evidence="2" type="ORF">PXH69_25625</name>
</gene>
<protein>
    <submittedName>
        <fullName evidence="2">NAD-dependent epimerase/dehydratase family protein</fullName>
    </submittedName>
    <submittedName>
        <fullName evidence="3">Oxidoreductase</fullName>
    </submittedName>
</protein>
<feature type="domain" description="NAD-dependent epimerase/dehydratase" evidence="1">
    <location>
        <begin position="4"/>
        <end position="173"/>
    </location>
</feature>
<dbReference type="EMBL" id="JARDXE010000018">
    <property type="protein sequence ID" value="MDE8648352.1"/>
    <property type="molecule type" value="Genomic_DNA"/>
</dbReference>
<dbReference type="EMBL" id="NOVD01000003">
    <property type="protein sequence ID" value="PCK27948.1"/>
    <property type="molecule type" value="Genomic_DNA"/>
</dbReference>
<dbReference type="AlphaFoldDB" id="A0A1X0LYZ4"/>
<evidence type="ECO:0000259" key="1">
    <source>
        <dbReference type="Pfam" id="PF01370"/>
    </source>
</evidence>
<dbReference type="GO" id="GO:0004029">
    <property type="term" value="F:aldehyde dehydrogenase (NAD+) activity"/>
    <property type="evidence" value="ECO:0007669"/>
    <property type="project" value="TreeGrafter"/>
</dbReference>
<dbReference type="SUPFAM" id="SSF51735">
    <property type="entry name" value="NAD(P)-binding Rossmann-fold domains"/>
    <property type="match status" value="1"/>
</dbReference>
<organism evidence="3 4">
    <name type="scientific">Rhodococcus qingshengii</name>
    <dbReference type="NCBI Taxonomy" id="334542"/>
    <lineage>
        <taxon>Bacteria</taxon>
        <taxon>Bacillati</taxon>
        <taxon>Actinomycetota</taxon>
        <taxon>Actinomycetes</taxon>
        <taxon>Mycobacteriales</taxon>
        <taxon>Nocardiaceae</taxon>
        <taxon>Rhodococcus</taxon>
        <taxon>Rhodococcus erythropolis group</taxon>
    </lineage>
</organism>
<evidence type="ECO:0000313" key="3">
    <source>
        <dbReference type="EMBL" id="PCK27948.1"/>
    </source>
</evidence>
<dbReference type="PANTHER" id="PTHR48079:SF6">
    <property type="entry name" value="NAD(P)-BINDING DOMAIN-CONTAINING PROTEIN-RELATED"/>
    <property type="match status" value="1"/>
</dbReference>
<dbReference type="InterPro" id="IPR036291">
    <property type="entry name" value="NAD(P)-bd_dom_sf"/>
</dbReference>
<comment type="caution">
    <text evidence="3">The sequence shown here is derived from an EMBL/GenBank/DDBJ whole genome shotgun (WGS) entry which is preliminary data.</text>
</comment>
<dbReference type="InterPro" id="IPR001509">
    <property type="entry name" value="Epimerase_deHydtase"/>
</dbReference>
<reference evidence="3 4" key="1">
    <citation type="submission" date="2017-07" db="EMBL/GenBank/DDBJ databases">
        <title>Draft sequence of Rhodococcus enclensis 23b-28.</title>
        <authorList>
            <person name="Besaury L."/>
            <person name="Sancelme M."/>
            <person name="Amato P."/>
            <person name="Lallement A."/>
            <person name="Delort A.-M."/>
        </authorList>
    </citation>
    <scope>NUCLEOTIDE SEQUENCE [LARGE SCALE GENOMIC DNA]</scope>
    <source>
        <strain evidence="3 4">23b-28</strain>
    </source>
</reference>
<evidence type="ECO:0000313" key="2">
    <source>
        <dbReference type="EMBL" id="MDE8648352.1"/>
    </source>
</evidence>
<evidence type="ECO:0000313" key="4">
    <source>
        <dbReference type="Proteomes" id="UP000230886"/>
    </source>
</evidence>
<dbReference type="Gene3D" id="3.40.50.720">
    <property type="entry name" value="NAD(P)-binding Rossmann-like Domain"/>
    <property type="match status" value="1"/>
</dbReference>
<dbReference type="PANTHER" id="PTHR48079">
    <property type="entry name" value="PROTEIN YEEZ"/>
    <property type="match status" value="1"/>
</dbReference>
<dbReference type="GO" id="GO:0005737">
    <property type="term" value="C:cytoplasm"/>
    <property type="evidence" value="ECO:0007669"/>
    <property type="project" value="TreeGrafter"/>
</dbReference>
<proteinExistence type="predicted"/>
<sequence>MTTLVLGATGFIGSAVMKQLVSRDGNAAIGFVRTATAAKQFGREGIATVIGDINESASLRLAMSQASTVICCVSYVGDDEQQCVHVNQHGVQNVASMAADVGVERLLYVSTAAVYGPGPFRDLPVNGAPLSPFSPASRTRALAEKFVRDAGGLVVRPHLVYGPGDRWFLPTLTRIVSRLDSIIDGGSAVLSVVDVDLLARSIYELSIEQQFRYGSTLHVNEPVPRTVIDLLEQHARETNWTLPQNSIPRADAVKAAAQLSLDMHQIDMISLDHWFRSRLY</sequence>
<accession>A0A2A5JEF1</accession>
<dbReference type="InterPro" id="IPR051783">
    <property type="entry name" value="NAD(P)-dependent_oxidoreduct"/>
</dbReference>
<reference evidence="2" key="2">
    <citation type="submission" date="2023-02" db="EMBL/GenBank/DDBJ databases">
        <title>A novel hydrolase synthesized by Rhodococcus erythropolis HQ is responsible for the detoxification of Zearalenone.</title>
        <authorList>
            <person name="Hu J."/>
            <person name="Xu J."/>
        </authorList>
    </citation>
    <scope>NUCLEOTIDE SEQUENCE</scope>
    <source>
        <strain evidence="2">HQ</strain>
    </source>
</reference>
<dbReference type="Proteomes" id="UP001217325">
    <property type="component" value="Unassembled WGS sequence"/>
</dbReference>
<dbReference type="RefSeq" id="WP_030536480.1">
    <property type="nucleotide sequence ID" value="NZ_CP104782.1"/>
</dbReference>
<name>A0A1X0LYZ4_RHOSG</name>
<dbReference type="Proteomes" id="UP000230886">
    <property type="component" value="Unassembled WGS sequence"/>
</dbReference>